<evidence type="ECO:0000256" key="4">
    <source>
        <dbReference type="ARBA" id="ARBA00022673"/>
    </source>
</evidence>
<name>A0ABP0QRM9_9DINO</name>
<dbReference type="Gene3D" id="1.20.120.350">
    <property type="entry name" value="Voltage-gated potassium channels. Chain C"/>
    <property type="match status" value="1"/>
</dbReference>
<keyword evidence="17" id="KW-1185">Reference proteome</keyword>
<keyword evidence="10 14" id="KW-0472">Membrane</keyword>
<evidence type="ECO:0000256" key="7">
    <source>
        <dbReference type="ARBA" id="ARBA00022882"/>
    </source>
</evidence>
<evidence type="ECO:0000256" key="12">
    <source>
        <dbReference type="ARBA" id="ARBA00023303"/>
    </source>
</evidence>
<evidence type="ECO:0000256" key="11">
    <source>
        <dbReference type="ARBA" id="ARBA00023180"/>
    </source>
</evidence>
<feature type="transmembrane region" description="Helical" evidence="14">
    <location>
        <begin position="205"/>
        <end position="222"/>
    </location>
</feature>
<evidence type="ECO:0000256" key="10">
    <source>
        <dbReference type="ARBA" id="ARBA00023136"/>
    </source>
</evidence>
<keyword evidence="8 14" id="KW-1133">Transmembrane helix</keyword>
<evidence type="ECO:0000256" key="2">
    <source>
        <dbReference type="ARBA" id="ARBA00022448"/>
    </source>
</evidence>
<comment type="subcellular location">
    <subcellularLocation>
        <location evidence="1">Membrane</location>
        <topology evidence="1">Multi-pass membrane protein</topology>
    </subcellularLocation>
</comment>
<feature type="region of interest" description="Disordered" evidence="13">
    <location>
        <begin position="79"/>
        <end position="111"/>
    </location>
</feature>
<dbReference type="EMBL" id="CAXAMM010040027">
    <property type="protein sequence ID" value="CAK9090684.1"/>
    <property type="molecule type" value="Genomic_DNA"/>
</dbReference>
<feature type="transmembrane region" description="Helical" evidence="14">
    <location>
        <begin position="167"/>
        <end position="185"/>
    </location>
</feature>
<keyword evidence="5 14" id="KW-0812">Transmembrane</keyword>
<keyword evidence="11" id="KW-0325">Glycoprotein</keyword>
<evidence type="ECO:0000256" key="6">
    <source>
        <dbReference type="ARBA" id="ARBA00022837"/>
    </source>
</evidence>
<feature type="transmembrane region" description="Helical" evidence="14">
    <location>
        <begin position="229"/>
        <end position="251"/>
    </location>
</feature>
<keyword evidence="2" id="KW-0813">Transport</keyword>
<comment type="caution">
    <text evidence="16">The sequence shown here is derived from an EMBL/GenBank/DDBJ whole genome shotgun (WGS) entry which is preliminary data.</text>
</comment>
<evidence type="ECO:0000259" key="15">
    <source>
        <dbReference type="Pfam" id="PF00520"/>
    </source>
</evidence>
<evidence type="ECO:0000313" key="16">
    <source>
        <dbReference type="EMBL" id="CAK9090684.1"/>
    </source>
</evidence>
<feature type="domain" description="Ion transport" evidence="15">
    <location>
        <begin position="165"/>
        <end position="370"/>
    </location>
</feature>
<organism evidence="16 17">
    <name type="scientific">Durusdinium trenchii</name>
    <dbReference type="NCBI Taxonomy" id="1381693"/>
    <lineage>
        <taxon>Eukaryota</taxon>
        <taxon>Sar</taxon>
        <taxon>Alveolata</taxon>
        <taxon>Dinophyceae</taxon>
        <taxon>Suessiales</taxon>
        <taxon>Symbiodiniaceae</taxon>
        <taxon>Durusdinium</taxon>
    </lineage>
</organism>
<keyword evidence="9" id="KW-0406">Ion transport</keyword>
<evidence type="ECO:0000256" key="3">
    <source>
        <dbReference type="ARBA" id="ARBA00022568"/>
    </source>
</evidence>
<dbReference type="Gene3D" id="1.10.287.70">
    <property type="match status" value="1"/>
</dbReference>
<proteinExistence type="predicted"/>
<feature type="transmembrane region" description="Helical" evidence="14">
    <location>
        <begin position="300"/>
        <end position="322"/>
    </location>
</feature>
<evidence type="ECO:0000313" key="17">
    <source>
        <dbReference type="Proteomes" id="UP001642464"/>
    </source>
</evidence>
<keyword evidence="4" id="KW-0107">Calcium channel</keyword>
<evidence type="ECO:0000256" key="13">
    <source>
        <dbReference type="SAM" id="MobiDB-lite"/>
    </source>
</evidence>
<accession>A0ABP0QRM9</accession>
<dbReference type="InterPro" id="IPR005821">
    <property type="entry name" value="Ion_trans_dom"/>
</dbReference>
<gene>
    <name evidence="16" type="ORF">SCF082_LOCUS42763</name>
</gene>
<feature type="non-terminal residue" evidence="16">
    <location>
        <position position="1"/>
    </location>
</feature>
<evidence type="ECO:0000256" key="9">
    <source>
        <dbReference type="ARBA" id="ARBA00023065"/>
    </source>
</evidence>
<dbReference type="Proteomes" id="UP001642464">
    <property type="component" value="Unassembled WGS sequence"/>
</dbReference>
<dbReference type="PANTHER" id="PTHR45628:SF7">
    <property type="entry name" value="VOLTAGE-DEPENDENT CALCIUM CHANNEL TYPE A SUBUNIT ALPHA-1"/>
    <property type="match status" value="1"/>
</dbReference>
<dbReference type="PANTHER" id="PTHR45628">
    <property type="entry name" value="VOLTAGE-DEPENDENT CALCIUM CHANNEL TYPE A SUBUNIT ALPHA-1"/>
    <property type="match status" value="1"/>
</dbReference>
<dbReference type="Pfam" id="PF00520">
    <property type="entry name" value="Ion_trans"/>
    <property type="match status" value="1"/>
</dbReference>
<protein>
    <recommendedName>
        <fullName evidence="15">Ion transport domain-containing protein</fullName>
    </recommendedName>
</protein>
<reference evidence="16 17" key="1">
    <citation type="submission" date="2024-02" db="EMBL/GenBank/DDBJ databases">
        <authorList>
            <person name="Chen Y."/>
            <person name="Shah S."/>
            <person name="Dougan E. K."/>
            <person name="Thang M."/>
            <person name="Chan C."/>
        </authorList>
    </citation>
    <scope>NUCLEOTIDE SEQUENCE [LARGE SCALE GENOMIC DNA]</scope>
</reference>
<evidence type="ECO:0000256" key="8">
    <source>
        <dbReference type="ARBA" id="ARBA00022989"/>
    </source>
</evidence>
<keyword evidence="3" id="KW-0109">Calcium transport</keyword>
<evidence type="ECO:0000256" key="14">
    <source>
        <dbReference type="SAM" id="Phobius"/>
    </source>
</evidence>
<evidence type="ECO:0000256" key="5">
    <source>
        <dbReference type="ARBA" id="ARBA00022692"/>
    </source>
</evidence>
<dbReference type="InterPro" id="IPR050599">
    <property type="entry name" value="VDCC_alpha-1_subunit"/>
</dbReference>
<keyword evidence="12" id="KW-0407">Ion channel</keyword>
<dbReference type="InterPro" id="IPR027359">
    <property type="entry name" value="Volt_channel_dom_sf"/>
</dbReference>
<evidence type="ECO:0000256" key="1">
    <source>
        <dbReference type="ARBA" id="ARBA00004141"/>
    </source>
</evidence>
<dbReference type="SUPFAM" id="SSF81324">
    <property type="entry name" value="Voltage-gated potassium channels"/>
    <property type="match status" value="1"/>
</dbReference>
<keyword evidence="6" id="KW-0106">Calcium</keyword>
<keyword evidence="7" id="KW-0851">Voltage-gated channel</keyword>
<sequence length="394" mass="44390">GPTMPQPDPMPSGFEATLLQVHRQQRMALESYQLLTKQHEVWQRSVEQLLTKAHEVPRSPLLVAPPPCSLFTAEPFQLPEAETPPDSMPLSQMSPTGADRAESNRPALALSKSTVERFQGPDKKGGPLKKIVAELREEQEARERKKEEKGFWRKLQRNVSELVLSRWFEYVTGLVILLNMVTIGIEAELSAHGTSESWAVDAERVFLALYTIEITLRIIGLGTKNLTILWFYLDFFLVAIGLLARVAVPVFGLGDLAGFEKLLLVRCLRLLRLVRALRMISHFKVMWRLVYSLLTAGQTLLSTAVLTLLALFIFGCVALEFITKDLALKEHPETGPIVQDYFDTLPMAILTLTQFVTLDSVAQIYYPLIVQLGIARGFWVCRRADQLKHESLAI</sequence>